<evidence type="ECO:0000313" key="3">
    <source>
        <dbReference type="EMBL" id="KAB0801860.1"/>
    </source>
</evidence>
<dbReference type="PROSITE" id="PS50878">
    <property type="entry name" value="RT_POL"/>
    <property type="match status" value="1"/>
</dbReference>
<name>A0A5N4AXH4_PHOPY</name>
<keyword evidence="1" id="KW-0732">Signal</keyword>
<keyword evidence="4" id="KW-1185">Reference proteome</keyword>
<accession>A0A5N4AXH4</accession>
<dbReference type="Pfam" id="PF00078">
    <property type="entry name" value="RVT_1"/>
    <property type="match status" value="1"/>
</dbReference>
<dbReference type="PANTHER" id="PTHR33332">
    <property type="entry name" value="REVERSE TRANSCRIPTASE DOMAIN-CONTAINING PROTEIN"/>
    <property type="match status" value="1"/>
</dbReference>
<feature type="domain" description="Reverse transcriptase" evidence="2">
    <location>
        <begin position="1"/>
        <end position="115"/>
    </location>
</feature>
<evidence type="ECO:0000313" key="4">
    <source>
        <dbReference type="Proteomes" id="UP000327044"/>
    </source>
</evidence>
<dbReference type="InParanoid" id="A0A5N4AXH4"/>
<feature type="chain" id="PRO_5024273575" description="Reverse transcriptase domain-containing protein" evidence="1">
    <location>
        <begin position="27"/>
        <end position="115"/>
    </location>
</feature>
<dbReference type="EMBL" id="VVIM01000002">
    <property type="protein sequence ID" value="KAB0801860.1"/>
    <property type="molecule type" value="Genomic_DNA"/>
</dbReference>
<dbReference type="InterPro" id="IPR043502">
    <property type="entry name" value="DNA/RNA_pol_sf"/>
</dbReference>
<dbReference type="Proteomes" id="UP000327044">
    <property type="component" value="Unassembled WGS sequence"/>
</dbReference>
<dbReference type="SUPFAM" id="SSF56672">
    <property type="entry name" value="DNA/RNA polymerases"/>
    <property type="match status" value="1"/>
</dbReference>
<dbReference type="InterPro" id="IPR000477">
    <property type="entry name" value="RT_dom"/>
</dbReference>
<dbReference type="AlphaFoldDB" id="A0A5N4AXH4"/>
<evidence type="ECO:0000256" key="1">
    <source>
        <dbReference type="SAM" id="SignalP"/>
    </source>
</evidence>
<protein>
    <recommendedName>
        <fullName evidence="2">Reverse transcriptase domain-containing protein</fullName>
    </recommendedName>
</protein>
<feature type="signal peptide" evidence="1">
    <location>
        <begin position="1"/>
        <end position="26"/>
    </location>
</feature>
<reference evidence="3 4" key="1">
    <citation type="journal article" date="2018" name="Elife">
        <title>Firefly genomes illuminate parallel origins of bioluminescence in beetles.</title>
        <authorList>
            <person name="Fallon T.R."/>
            <person name="Lower S.E."/>
            <person name="Chang C.H."/>
            <person name="Bessho-Uehara M."/>
            <person name="Martin G.J."/>
            <person name="Bewick A.J."/>
            <person name="Behringer M."/>
            <person name="Debat H.J."/>
            <person name="Wong I."/>
            <person name="Day J.C."/>
            <person name="Suvorov A."/>
            <person name="Silva C.J."/>
            <person name="Stanger-Hall K.F."/>
            <person name="Hall D.W."/>
            <person name="Schmitz R.J."/>
            <person name="Nelson D.R."/>
            <person name="Lewis S.M."/>
            <person name="Shigenobu S."/>
            <person name="Bybee S.M."/>
            <person name="Larracuente A.M."/>
            <person name="Oba Y."/>
            <person name="Weng J.K."/>
        </authorList>
    </citation>
    <scope>NUCLEOTIDE SEQUENCE [LARGE SCALE GENOMIC DNA]</scope>
    <source>
        <strain evidence="3">1611_PpyrPB1</strain>
        <tissue evidence="3">Whole body</tissue>
    </source>
</reference>
<proteinExistence type="predicted"/>
<comment type="caution">
    <text evidence="3">The sequence shown here is derived from an EMBL/GenBank/DDBJ whole genome shotgun (WGS) entry which is preliminary data.</text>
</comment>
<dbReference type="GO" id="GO:0071897">
    <property type="term" value="P:DNA biosynthetic process"/>
    <property type="evidence" value="ECO:0007669"/>
    <property type="project" value="UniProtKB-ARBA"/>
</dbReference>
<evidence type="ECO:0000259" key="2">
    <source>
        <dbReference type="PROSITE" id="PS50878"/>
    </source>
</evidence>
<gene>
    <name evidence="3" type="ORF">PPYR_04046</name>
</gene>
<organism evidence="3 4">
    <name type="scientific">Photinus pyralis</name>
    <name type="common">Common eastern firefly</name>
    <name type="synonym">Lampyris pyralis</name>
    <dbReference type="NCBI Taxonomy" id="7054"/>
    <lineage>
        <taxon>Eukaryota</taxon>
        <taxon>Metazoa</taxon>
        <taxon>Ecdysozoa</taxon>
        <taxon>Arthropoda</taxon>
        <taxon>Hexapoda</taxon>
        <taxon>Insecta</taxon>
        <taxon>Pterygota</taxon>
        <taxon>Neoptera</taxon>
        <taxon>Endopterygota</taxon>
        <taxon>Coleoptera</taxon>
        <taxon>Polyphaga</taxon>
        <taxon>Elateriformia</taxon>
        <taxon>Elateroidea</taxon>
        <taxon>Lampyridae</taxon>
        <taxon>Lampyrinae</taxon>
        <taxon>Photinus</taxon>
    </lineage>
</organism>
<sequence>MSDTKTRSRFFMLLLKLCINFPGTKCIPNGVPQGSILGPLRFLAYINDLPSGLPKNVTCILYADDLTLLTSDRDLRTAVTTSNNTVHLINEWCQSNQLRVNCHKTALMHFTLKTA</sequence>